<reference evidence="2" key="1">
    <citation type="journal article" date="2019" name="Int. J. Syst. Evol. Microbiol.">
        <title>The Global Catalogue of Microorganisms (GCM) 10K type strain sequencing project: providing services to taxonomists for standard genome sequencing and annotation.</title>
        <authorList>
            <consortium name="The Broad Institute Genomics Platform"/>
            <consortium name="The Broad Institute Genome Sequencing Center for Infectious Disease"/>
            <person name="Wu L."/>
            <person name="Ma J."/>
        </authorList>
    </citation>
    <scope>NUCLEOTIDE SEQUENCE [LARGE SCALE GENOMIC DNA]</scope>
    <source>
        <strain evidence="2">CGMCC 1.15790</strain>
    </source>
</reference>
<evidence type="ECO:0000313" key="1">
    <source>
        <dbReference type="EMBL" id="MFC5628654.1"/>
    </source>
</evidence>
<gene>
    <name evidence="1" type="ORF">ACFPTR_07050</name>
</gene>
<evidence type="ECO:0008006" key="3">
    <source>
        <dbReference type="Google" id="ProtNLM"/>
    </source>
</evidence>
<dbReference type="RefSeq" id="WP_270897715.1">
    <property type="nucleotide sequence ID" value="NZ_JBHSPF010000024.1"/>
</dbReference>
<comment type="caution">
    <text evidence="1">The sequence shown here is derived from an EMBL/GenBank/DDBJ whole genome shotgun (WGS) entry which is preliminary data.</text>
</comment>
<protein>
    <recommendedName>
        <fullName evidence="3">IS21 family transposase</fullName>
    </recommendedName>
</protein>
<organism evidence="1 2">
    <name type="scientific">Aliibacillus thermotolerans</name>
    <dbReference type="NCBI Taxonomy" id="1834418"/>
    <lineage>
        <taxon>Bacteria</taxon>
        <taxon>Bacillati</taxon>
        <taxon>Bacillota</taxon>
        <taxon>Bacilli</taxon>
        <taxon>Bacillales</taxon>
        <taxon>Bacillaceae</taxon>
        <taxon>Aliibacillus</taxon>
    </lineage>
</organism>
<proteinExistence type="predicted"/>
<accession>A0ABW0U7D2</accession>
<evidence type="ECO:0000313" key="2">
    <source>
        <dbReference type="Proteomes" id="UP001596143"/>
    </source>
</evidence>
<dbReference type="EMBL" id="JBHSPF010000024">
    <property type="protein sequence ID" value="MFC5628654.1"/>
    <property type="molecule type" value="Genomic_DNA"/>
</dbReference>
<keyword evidence="2" id="KW-1185">Reference proteome</keyword>
<dbReference type="Proteomes" id="UP001596143">
    <property type="component" value="Unassembled WGS sequence"/>
</dbReference>
<name>A0ABW0U7D2_9BACI</name>
<sequence>MLAMSEVNCIKLLRNQKSKFINSIANTLGINWRTAKKYADEDDIPQETQVKKRGMMYEEDWGDIVSDWLIEDRNKVDPIVKTTFL</sequence>